<dbReference type="InterPro" id="IPR036689">
    <property type="entry name" value="ESAT-6-like_sf"/>
</dbReference>
<protein>
    <submittedName>
        <fullName evidence="1">WXG100 family type VII secretion target</fullName>
    </submittedName>
</protein>
<evidence type="ECO:0000313" key="1">
    <source>
        <dbReference type="EMBL" id="MFI2473324.1"/>
    </source>
</evidence>
<organism evidence="1 2">
    <name type="scientific">Nocardia xishanensis</name>
    <dbReference type="NCBI Taxonomy" id="238964"/>
    <lineage>
        <taxon>Bacteria</taxon>
        <taxon>Bacillati</taxon>
        <taxon>Actinomycetota</taxon>
        <taxon>Actinomycetes</taxon>
        <taxon>Mycobacteriales</taxon>
        <taxon>Nocardiaceae</taxon>
        <taxon>Nocardia</taxon>
    </lineage>
</organism>
<gene>
    <name evidence="1" type="ORF">ACH49W_08080</name>
</gene>
<name>A0ABW7WWW1_9NOCA</name>
<accession>A0ABW7WWW1</accession>
<dbReference type="EMBL" id="JBIRYO010000004">
    <property type="protein sequence ID" value="MFI2473324.1"/>
    <property type="molecule type" value="Genomic_DNA"/>
</dbReference>
<evidence type="ECO:0000313" key="2">
    <source>
        <dbReference type="Proteomes" id="UP001611415"/>
    </source>
</evidence>
<keyword evidence="2" id="KW-1185">Reference proteome</keyword>
<dbReference type="Pfam" id="PF06013">
    <property type="entry name" value="WXG100"/>
    <property type="match status" value="1"/>
</dbReference>
<comment type="caution">
    <text evidence="1">The sequence shown here is derived from an EMBL/GenBank/DDBJ whole genome shotgun (WGS) entry which is preliminary data.</text>
</comment>
<reference evidence="1 2" key="1">
    <citation type="submission" date="2024-10" db="EMBL/GenBank/DDBJ databases">
        <title>The Natural Products Discovery Center: Release of the First 8490 Sequenced Strains for Exploring Actinobacteria Biosynthetic Diversity.</title>
        <authorList>
            <person name="Kalkreuter E."/>
            <person name="Kautsar S.A."/>
            <person name="Yang D."/>
            <person name="Bader C.D."/>
            <person name="Teijaro C.N."/>
            <person name="Fluegel L."/>
            <person name="Davis C.M."/>
            <person name="Simpson J.R."/>
            <person name="Lauterbach L."/>
            <person name="Steele A.D."/>
            <person name="Gui C."/>
            <person name="Meng S."/>
            <person name="Li G."/>
            <person name="Viehrig K."/>
            <person name="Ye F."/>
            <person name="Su P."/>
            <person name="Kiefer A.F."/>
            <person name="Nichols A."/>
            <person name="Cepeda A.J."/>
            <person name="Yan W."/>
            <person name="Fan B."/>
            <person name="Jiang Y."/>
            <person name="Adhikari A."/>
            <person name="Zheng C.-J."/>
            <person name="Schuster L."/>
            <person name="Cowan T.M."/>
            <person name="Smanski M.J."/>
            <person name="Chevrette M.G."/>
            <person name="De Carvalho L.P.S."/>
            <person name="Shen B."/>
        </authorList>
    </citation>
    <scope>NUCLEOTIDE SEQUENCE [LARGE SCALE GENOMIC DNA]</scope>
    <source>
        <strain evidence="1 2">NPDC019275</strain>
    </source>
</reference>
<dbReference type="Proteomes" id="UP001611415">
    <property type="component" value="Unassembled WGS sequence"/>
</dbReference>
<proteinExistence type="predicted"/>
<dbReference type="Gene3D" id="1.10.287.1060">
    <property type="entry name" value="ESAT-6-like"/>
    <property type="match status" value="1"/>
</dbReference>
<sequence>MAGPHREQAPFGEQYWTLGQIRLADGPPREIDAVASSALLWLGFAMLREEGARVSTERDTPGTDFAIVPAEVTDAGVYVEQVATSLINGLNSLDREVTSVLDNWKGAAADAFGDGWTGAKDGAATVLDALAAMGELLGVASKTIADQDISSATNLSSLDLPKLNL</sequence>
<dbReference type="RefSeq" id="WP_397091930.1">
    <property type="nucleotide sequence ID" value="NZ_JBIRYO010000004.1"/>
</dbReference>
<dbReference type="InterPro" id="IPR010310">
    <property type="entry name" value="T7SS_ESAT-6-like"/>
</dbReference>
<dbReference type="SUPFAM" id="SSF140453">
    <property type="entry name" value="EsxAB dimer-like"/>
    <property type="match status" value="1"/>
</dbReference>